<evidence type="ECO:0000256" key="4">
    <source>
        <dbReference type="ARBA" id="ARBA00022795"/>
    </source>
</evidence>
<gene>
    <name evidence="9" type="ORF">KKR91_02215</name>
</gene>
<accession>A0A975M5T1</accession>
<evidence type="ECO:0000256" key="1">
    <source>
        <dbReference type="ARBA" id="ARBA00003041"/>
    </source>
</evidence>
<sequence length="204" mass="21900">MSTESVQAYSRLTYPALENVDLTRVNIHEQARGHATGYAAGLRAAVAETEQLRARLRAEHEAALEAGRADIRATLQVLNRAVRSLEQAAVPVAEEVQDSLAAAAIELAEALLGQELDDAETSARAALTRALHGVSREEVRAVRLHPDDLAALDLETISSADVRLKADRSLNRGDAMTDFAHGYLDATLSSALERARTALLGRTA</sequence>
<dbReference type="Pfam" id="PF02108">
    <property type="entry name" value="FliH"/>
    <property type="match status" value="1"/>
</dbReference>
<dbReference type="EMBL" id="CP076022">
    <property type="protein sequence ID" value="QWC10486.1"/>
    <property type="molecule type" value="Genomic_DNA"/>
</dbReference>
<dbReference type="RefSeq" id="WP_210231834.1">
    <property type="nucleotide sequence ID" value="NZ_CP076022.1"/>
</dbReference>
<dbReference type="PANTHER" id="PTHR34982">
    <property type="entry name" value="YOP PROTEINS TRANSLOCATION PROTEIN L"/>
    <property type="match status" value="1"/>
</dbReference>
<dbReference type="InterPro" id="IPR018035">
    <property type="entry name" value="Flagellar_FliH/T3SS_HrpE"/>
</dbReference>
<evidence type="ECO:0000256" key="7">
    <source>
        <dbReference type="SAM" id="Coils"/>
    </source>
</evidence>
<name>A0A975M5T1_9MICC</name>
<dbReference type="PANTHER" id="PTHR34982:SF1">
    <property type="entry name" value="FLAGELLAR ASSEMBLY PROTEIN FLIH"/>
    <property type="match status" value="1"/>
</dbReference>
<feature type="domain" description="Flagellar assembly protein FliH/Type III secretion system HrpE" evidence="8">
    <location>
        <begin position="76"/>
        <end position="194"/>
    </location>
</feature>
<keyword evidence="10" id="KW-1185">Reference proteome</keyword>
<keyword evidence="5" id="KW-0653">Protein transport</keyword>
<evidence type="ECO:0000313" key="10">
    <source>
        <dbReference type="Proteomes" id="UP000676885"/>
    </source>
</evidence>
<reference evidence="9 10" key="1">
    <citation type="submission" date="2021-05" db="EMBL/GenBank/DDBJ databases">
        <title>Novel species in genus Arthrobacter.</title>
        <authorList>
            <person name="Zhang G."/>
        </authorList>
    </citation>
    <scope>NUCLEOTIDE SEQUENCE [LARGE SCALE GENOMIC DNA]</scope>
    <source>
        <strain evidence="10">zg-ZUI227</strain>
    </source>
</reference>
<keyword evidence="4" id="KW-1005">Bacterial flagellum biogenesis</keyword>
<proteinExistence type="inferred from homology"/>
<evidence type="ECO:0000256" key="2">
    <source>
        <dbReference type="ARBA" id="ARBA00006602"/>
    </source>
</evidence>
<comment type="function">
    <text evidence="1">Needed for flagellar regrowth and assembly.</text>
</comment>
<evidence type="ECO:0000313" key="9">
    <source>
        <dbReference type="EMBL" id="QWC10486.1"/>
    </source>
</evidence>
<dbReference type="GO" id="GO:0005829">
    <property type="term" value="C:cytosol"/>
    <property type="evidence" value="ECO:0007669"/>
    <property type="project" value="TreeGrafter"/>
</dbReference>
<dbReference type="KEGG" id="ajg:KKR91_02215"/>
<organism evidence="9 10">
    <name type="scientific">Arthrobacter jiangjiafuii</name>
    <dbReference type="NCBI Taxonomy" id="2817475"/>
    <lineage>
        <taxon>Bacteria</taxon>
        <taxon>Bacillati</taxon>
        <taxon>Actinomycetota</taxon>
        <taxon>Actinomycetes</taxon>
        <taxon>Micrococcales</taxon>
        <taxon>Micrococcaceae</taxon>
        <taxon>Arthrobacter</taxon>
    </lineage>
</organism>
<comment type="similarity">
    <text evidence="2">Belongs to the FliH family.</text>
</comment>
<dbReference type="GO" id="GO:0044781">
    <property type="term" value="P:bacterial-type flagellum organization"/>
    <property type="evidence" value="ECO:0007669"/>
    <property type="project" value="UniProtKB-KW"/>
</dbReference>
<feature type="coiled-coil region" evidence="7">
    <location>
        <begin position="39"/>
        <end position="88"/>
    </location>
</feature>
<keyword evidence="6" id="KW-1006">Bacterial flagellum protein export</keyword>
<dbReference type="AlphaFoldDB" id="A0A975M5T1"/>
<protein>
    <recommendedName>
        <fullName evidence="8">Flagellar assembly protein FliH/Type III secretion system HrpE domain-containing protein</fullName>
    </recommendedName>
</protein>
<evidence type="ECO:0000256" key="5">
    <source>
        <dbReference type="ARBA" id="ARBA00022927"/>
    </source>
</evidence>
<dbReference type="Proteomes" id="UP000676885">
    <property type="component" value="Chromosome"/>
</dbReference>
<evidence type="ECO:0000256" key="6">
    <source>
        <dbReference type="ARBA" id="ARBA00023225"/>
    </source>
</evidence>
<keyword evidence="7" id="KW-0175">Coiled coil</keyword>
<evidence type="ECO:0000259" key="8">
    <source>
        <dbReference type="Pfam" id="PF02108"/>
    </source>
</evidence>
<keyword evidence="3" id="KW-0813">Transport</keyword>
<evidence type="ECO:0000256" key="3">
    <source>
        <dbReference type="ARBA" id="ARBA00022448"/>
    </source>
</evidence>
<dbReference type="GO" id="GO:0015031">
    <property type="term" value="P:protein transport"/>
    <property type="evidence" value="ECO:0007669"/>
    <property type="project" value="UniProtKB-KW"/>
</dbReference>
<dbReference type="InterPro" id="IPR051472">
    <property type="entry name" value="T3SS_Stator/FliH"/>
</dbReference>